<evidence type="ECO:0000313" key="4">
    <source>
        <dbReference type="EMBL" id="SPE24887.1"/>
    </source>
</evidence>
<name>A0A2N9LNR3_9BACT</name>
<proteinExistence type="predicted"/>
<protein>
    <submittedName>
        <fullName evidence="4">Transcriptional regulator, TetR family</fullName>
    </submittedName>
</protein>
<dbReference type="PANTHER" id="PTHR30055">
    <property type="entry name" value="HTH-TYPE TRANSCRIPTIONAL REGULATOR RUTR"/>
    <property type="match status" value="1"/>
</dbReference>
<sequence>MRAWRILILNMFNSMTKTTLTTKAEATRDRIVDVALDLFRRQGFEQTTMREIAAKAGVSLGSAYYYFESKEDLVMAFYERAMEAMAPRIEAALKSAVKFEKRLEAILSVKFSYFQPNRAFLGALFRHAADPENRLSPFSEATRQIRERDQMYFAQALAASRDVRVPEDLAGHMPMLLWLYQMGLILFWIYDRSPGQRRTRALREKSLPLLVSALKMARFSLLKPLRKKVVELIVVVEGG</sequence>
<dbReference type="InterPro" id="IPR001647">
    <property type="entry name" value="HTH_TetR"/>
</dbReference>
<dbReference type="InterPro" id="IPR009057">
    <property type="entry name" value="Homeodomain-like_sf"/>
</dbReference>
<dbReference type="EMBL" id="OKRB01000105">
    <property type="protein sequence ID" value="SPE24887.1"/>
    <property type="molecule type" value="Genomic_DNA"/>
</dbReference>
<organism evidence="4 5">
    <name type="scientific">Candidatus Sulfuritelmatomonas gaucii</name>
    <dbReference type="NCBI Taxonomy" id="2043161"/>
    <lineage>
        <taxon>Bacteria</taxon>
        <taxon>Pseudomonadati</taxon>
        <taxon>Acidobacteriota</taxon>
        <taxon>Terriglobia</taxon>
        <taxon>Terriglobales</taxon>
        <taxon>Acidobacteriaceae</taxon>
        <taxon>Candidatus Sulfuritelmatomonas</taxon>
    </lineage>
</organism>
<keyword evidence="1 2" id="KW-0238">DNA-binding</keyword>
<feature type="DNA-binding region" description="H-T-H motif" evidence="2">
    <location>
        <begin position="48"/>
        <end position="67"/>
    </location>
</feature>
<dbReference type="InterPro" id="IPR041673">
    <property type="entry name" value="TetR_C_23"/>
</dbReference>
<dbReference type="Proteomes" id="UP000239735">
    <property type="component" value="Unassembled WGS sequence"/>
</dbReference>
<dbReference type="Pfam" id="PF17931">
    <property type="entry name" value="TetR_C_23"/>
    <property type="match status" value="1"/>
</dbReference>
<evidence type="ECO:0000313" key="5">
    <source>
        <dbReference type="Proteomes" id="UP000239735"/>
    </source>
</evidence>
<dbReference type="Pfam" id="PF00440">
    <property type="entry name" value="TetR_N"/>
    <property type="match status" value="1"/>
</dbReference>
<reference evidence="5" key="1">
    <citation type="submission" date="2018-02" db="EMBL/GenBank/DDBJ databases">
        <authorList>
            <person name="Hausmann B."/>
        </authorList>
    </citation>
    <scope>NUCLEOTIDE SEQUENCE [LARGE SCALE GENOMIC DNA]</scope>
    <source>
        <strain evidence="5">Peat soil MAG SbA5</strain>
    </source>
</reference>
<gene>
    <name evidence="4" type="ORF">SBA5_470008</name>
</gene>
<dbReference type="PROSITE" id="PS50977">
    <property type="entry name" value="HTH_TETR_2"/>
    <property type="match status" value="1"/>
</dbReference>
<evidence type="ECO:0000259" key="3">
    <source>
        <dbReference type="PROSITE" id="PS50977"/>
    </source>
</evidence>
<dbReference type="AlphaFoldDB" id="A0A2N9LNR3"/>
<feature type="domain" description="HTH tetR-type" evidence="3">
    <location>
        <begin position="25"/>
        <end position="85"/>
    </location>
</feature>
<evidence type="ECO:0000256" key="2">
    <source>
        <dbReference type="PROSITE-ProRule" id="PRU00335"/>
    </source>
</evidence>
<dbReference type="PROSITE" id="PS01081">
    <property type="entry name" value="HTH_TETR_1"/>
    <property type="match status" value="1"/>
</dbReference>
<dbReference type="InterPro" id="IPR023772">
    <property type="entry name" value="DNA-bd_HTH_TetR-type_CS"/>
</dbReference>
<dbReference type="PANTHER" id="PTHR30055:SF146">
    <property type="entry name" value="HTH-TYPE TRANSCRIPTIONAL DUAL REGULATOR CECR"/>
    <property type="match status" value="1"/>
</dbReference>
<dbReference type="GO" id="GO:0003700">
    <property type="term" value="F:DNA-binding transcription factor activity"/>
    <property type="evidence" value="ECO:0007669"/>
    <property type="project" value="TreeGrafter"/>
</dbReference>
<dbReference type="InterPro" id="IPR050109">
    <property type="entry name" value="HTH-type_TetR-like_transc_reg"/>
</dbReference>
<evidence type="ECO:0000256" key="1">
    <source>
        <dbReference type="ARBA" id="ARBA00023125"/>
    </source>
</evidence>
<dbReference type="Gene3D" id="1.10.357.10">
    <property type="entry name" value="Tetracycline Repressor, domain 2"/>
    <property type="match status" value="1"/>
</dbReference>
<dbReference type="GO" id="GO:0000976">
    <property type="term" value="F:transcription cis-regulatory region binding"/>
    <property type="evidence" value="ECO:0007669"/>
    <property type="project" value="TreeGrafter"/>
</dbReference>
<dbReference type="InterPro" id="IPR036271">
    <property type="entry name" value="Tet_transcr_reg_TetR-rel_C_sf"/>
</dbReference>
<dbReference type="SUPFAM" id="SSF46689">
    <property type="entry name" value="Homeodomain-like"/>
    <property type="match status" value="1"/>
</dbReference>
<accession>A0A2N9LNR3</accession>
<dbReference type="SUPFAM" id="SSF48498">
    <property type="entry name" value="Tetracyclin repressor-like, C-terminal domain"/>
    <property type="match status" value="1"/>
</dbReference>
<dbReference type="PRINTS" id="PR00455">
    <property type="entry name" value="HTHTETR"/>
</dbReference>